<comment type="similarity">
    <text evidence="4">Belongs to the protein kinase superfamily.</text>
</comment>
<dbReference type="FunFam" id="1.10.510.10:FF:000578">
    <property type="entry name" value="CAMK family protein kinase"/>
    <property type="match status" value="1"/>
</dbReference>
<dbReference type="OMA" id="PNLISMY"/>
<dbReference type="KEGG" id="tva:4759037"/>
<dbReference type="VEuPathDB" id="TrichDB:TVAGG3_0369450"/>
<evidence type="ECO:0000256" key="1">
    <source>
        <dbReference type="ARBA" id="ARBA00022741"/>
    </source>
</evidence>
<dbReference type="Pfam" id="PF00069">
    <property type="entry name" value="Pkinase"/>
    <property type="match status" value="1"/>
</dbReference>
<reference evidence="6" key="1">
    <citation type="submission" date="2006-10" db="EMBL/GenBank/DDBJ databases">
        <authorList>
            <person name="Amadeo P."/>
            <person name="Zhao Q."/>
            <person name="Wortman J."/>
            <person name="Fraser-Liggett C."/>
            <person name="Carlton J."/>
        </authorList>
    </citation>
    <scope>NUCLEOTIDE SEQUENCE</scope>
    <source>
        <strain evidence="6">G3</strain>
    </source>
</reference>
<keyword evidence="6" id="KW-0808">Transferase</keyword>
<dbReference type="PROSITE" id="PS00108">
    <property type="entry name" value="PROTEIN_KINASE_ST"/>
    <property type="match status" value="1"/>
</dbReference>
<keyword evidence="1 3" id="KW-0547">Nucleotide-binding</keyword>
<dbReference type="eggNOG" id="KOG0583">
    <property type="taxonomic scope" value="Eukaryota"/>
</dbReference>
<reference evidence="6" key="2">
    <citation type="journal article" date="2007" name="Science">
        <title>Draft genome sequence of the sexually transmitted pathogen Trichomonas vaginalis.</title>
        <authorList>
            <person name="Carlton J.M."/>
            <person name="Hirt R.P."/>
            <person name="Silva J.C."/>
            <person name="Delcher A.L."/>
            <person name="Schatz M."/>
            <person name="Zhao Q."/>
            <person name="Wortman J.R."/>
            <person name="Bidwell S.L."/>
            <person name="Alsmark U.C.M."/>
            <person name="Besteiro S."/>
            <person name="Sicheritz-Ponten T."/>
            <person name="Noel C.J."/>
            <person name="Dacks J.B."/>
            <person name="Foster P.G."/>
            <person name="Simillion C."/>
            <person name="Van de Peer Y."/>
            <person name="Miranda-Saavedra D."/>
            <person name="Barton G.J."/>
            <person name="Westrop G.D."/>
            <person name="Mueller S."/>
            <person name="Dessi D."/>
            <person name="Fiori P.L."/>
            <person name="Ren Q."/>
            <person name="Paulsen I."/>
            <person name="Zhang H."/>
            <person name="Bastida-Corcuera F.D."/>
            <person name="Simoes-Barbosa A."/>
            <person name="Brown M.T."/>
            <person name="Hayes R.D."/>
            <person name="Mukherjee M."/>
            <person name="Okumura C.Y."/>
            <person name="Schneider R."/>
            <person name="Smith A.J."/>
            <person name="Vanacova S."/>
            <person name="Villalvazo M."/>
            <person name="Haas B.J."/>
            <person name="Pertea M."/>
            <person name="Feldblyum T.V."/>
            <person name="Utterback T.R."/>
            <person name="Shu C.L."/>
            <person name="Osoegawa K."/>
            <person name="de Jong P.J."/>
            <person name="Hrdy I."/>
            <person name="Horvathova L."/>
            <person name="Zubacova Z."/>
            <person name="Dolezal P."/>
            <person name="Malik S.B."/>
            <person name="Logsdon J.M. Jr."/>
            <person name="Henze K."/>
            <person name="Gupta A."/>
            <person name="Wang C.C."/>
            <person name="Dunne R.L."/>
            <person name="Upcroft J.A."/>
            <person name="Upcroft P."/>
            <person name="White O."/>
            <person name="Salzberg S.L."/>
            <person name="Tang P."/>
            <person name="Chiu C.-H."/>
            <person name="Lee Y.-S."/>
            <person name="Embley T.M."/>
            <person name="Coombs G.H."/>
            <person name="Mottram J.C."/>
            <person name="Tachezy J."/>
            <person name="Fraser-Liggett C.M."/>
            <person name="Johnson P.J."/>
        </authorList>
    </citation>
    <scope>NUCLEOTIDE SEQUENCE [LARGE SCALE GENOMIC DNA]</scope>
    <source>
        <strain evidence="6">G3</strain>
    </source>
</reference>
<evidence type="ECO:0000256" key="4">
    <source>
        <dbReference type="RuleBase" id="RU000304"/>
    </source>
</evidence>
<dbReference type="EMBL" id="DS113574">
    <property type="protein sequence ID" value="EAY01213.1"/>
    <property type="molecule type" value="Genomic_DNA"/>
</dbReference>
<dbReference type="PANTHER" id="PTHR24348">
    <property type="entry name" value="SERINE/THREONINE-PROTEIN KINASE UNC-51-RELATED"/>
    <property type="match status" value="1"/>
</dbReference>
<dbReference type="PROSITE" id="PS00107">
    <property type="entry name" value="PROTEIN_KINASE_ATP"/>
    <property type="match status" value="1"/>
</dbReference>
<dbReference type="SMART" id="SM00220">
    <property type="entry name" value="S_TKc"/>
    <property type="match status" value="1"/>
</dbReference>
<dbReference type="Gene3D" id="1.10.510.10">
    <property type="entry name" value="Transferase(Phosphotransferase) domain 1"/>
    <property type="match status" value="1"/>
</dbReference>
<name>A2F1J5_TRIV3</name>
<keyword evidence="4" id="KW-0723">Serine/threonine-protein kinase</keyword>
<dbReference type="InterPro" id="IPR011009">
    <property type="entry name" value="Kinase-like_dom_sf"/>
</dbReference>
<dbReference type="GO" id="GO:0051726">
    <property type="term" value="P:regulation of cell cycle"/>
    <property type="evidence" value="ECO:0000318"/>
    <property type="project" value="GO_Central"/>
</dbReference>
<keyword evidence="2 3" id="KW-0067">ATP-binding</keyword>
<dbReference type="AlphaFoldDB" id="A2F1J5"/>
<evidence type="ECO:0000259" key="5">
    <source>
        <dbReference type="PROSITE" id="PS50011"/>
    </source>
</evidence>
<dbReference type="InterPro" id="IPR008271">
    <property type="entry name" value="Ser/Thr_kinase_AS"/>
</dbReference>
<dbReference type="STRING" id="5722.A2F1J5"/>
<dbReference type="Proteomes" id="UP000001542">
    <property type="component" value="Unassembled WGS sequence"/>
</dbReference>
<gene>
    <name evidence="6" type="ORF">TVAG_440390</name>
</gene>
<evidence type="ECO:0000256" key="3">
    <source>
        <dbReference type="PROSITE-ProRule" id="PRU10141"/>
    </source>
</evidence>
<dbReference type="InterPro" id="IPR045269">
    <property type="entry name" value="Atg1-like"/>
</dbReference>
<dbReference type="PROSITE" id="PS50011">
    <property type="entry name" value="PROTEIN_KINASE_DOM"/>
    <property type="match status" value="1"/>
</dbReference>
<organism evidence="6 7">
    <name type="scientific">Trichomonas vaginalis (strain ATCC PRA-98 / G3)</name>
    <dbReference type="NCBI Taxonomy" id="412133"/>
    <lineage>
        <taxon>Eukaryota</taxon>
        <taxon>Metamonada</taxon>
        <taxon>Parabasalia</taxon>
        <taxon>Trichomonadida</taxon>
        <taxon>Trichomonadidae</taxon>
        <taxon>Trichomonas</taxon>
    </lineage>
</organism>
<feature type="domain" description="Protein kinase" evidence="5">
    <location>
        <begin position="19"/>
        <end position="275"/>
    </location>
</feature>
<proteinExistence type="inferred from homology"/>
<keyword evidence="7" id="KW-1185">Reference proteome</keyword>
<dbReference type="RefSeq" id="XP_001330129.1">
    <property type="nucleotide sequence ID" value="XM_001330094.1"/>
</dbReference>
<accession>A2F1J5</accession>
<evidence type="ECO:0000313" key="7">
    <source>
        <dbReference type="Proteomes" id="UP000001542"/>
    </source>
</evidence>
<feature type="binding site" evidence="3">
    <location>
        <position position="57"/>
    </location>
    <ligand>
        <name>ATP</name>
        <dbReference type="ChEBI" id="CHEBI:30616"/>
    </ligand>
</feature>
<dbReference type="OrthoDB" id="541276at2759"/>
<dbReference type="GO" id="GO:0005524">
    <property type="term" value="F:ATP binding"/>
    <property type="evidence" value="ECO:0007669"/>
    <property type="project" value="UniProtKB-UniRule"/>
</dbReference>
<dbReference type="SMR" id="A2F1J5"/>
<dbReference type="InParanoid" id="A2F1J5"/>
<dbReference type="InterPro" id="IPR017441">
    <property type="entry name" value="Protein_kinase_ATP_BS"/>
</dbReference>
<evidence type="ECO:0000313" key="6">
    <source>
        <dbReference type="EMBL" id="EAY01213.1"/>
    </source>
</evidence>
<dbReference type="FunFam" id="3.30.200.20:FF:000042">
    <property type="entry name" value="Aurora kinase A"/>
    <property type="match status" value="1"/>
</dbReference>
<dbReference type="GO" id="GO:0010506">
    <property type="term" value="P:regulation of autophagy"/>
    <property type="evidence" value="ECO:0007669"/>
    <property type="project" value="InterPro"/>
</dbReference>
<dbReference type="SUPFAM" id="SSF56112">
    <property type="entry name" value="Protein kinase-like (PK-like)"/>
    <property type="match status" value="1"/>
</dbReference>
<evidence type="ECO:0000256" key="2">
    <source>
        <dbReference type="ARBA" id="ARBA00022840"/>
    </source>
</evidence>
<sequence>MFDKSSISRIRIPNEVGRYKIIRKLGSGGFAVVFLAVDKRSNEKFAIKIVDREAVLKQGMLKYLETELRLSTRFDHPNIVKTYEIIYEQDIILIVMEYLPNGDLHECITKLQKFTFEDELRISRQILDALQYLHSRGICHRDVKPSNILFDAEMNAKLIDFGMSRDNCSSLETLCGTAFFMPPEVITSKHYDGMKADIFSLGVTLHLMSTFTYPFKVSSETQYINDITKNKINVDVKVDGLMGNVIRNCLFFDPNQRHTAQQLIEYIDSSRKHFINFCDCKEECKKIKGFSLPKLNSQSNFKRTINISRNDKILLRNREINNYPITRSRSIDFGKQNIRIKKIYS</sequence>
<dbReference type="InterPro" id="IPR000719">
    <property type="entry name" value="Prot_kinase_dom"/>
</dbReference>
<dbReference type="GO" id="GO:0004674">
    <property type="term" value="F:protein serine/threonine kinase activity"/>
    <property type="evidence" value="ECO:0000318"/>
    <property type="project" value="GO_Central"/>
</dbReference>
<protein>
    <submittedName>
        <fullName evidence="6">CAMK family protein kinase</fullName>
    </submittedName>
</protein>
<keyword evidence="6" id="KW-0418">Kinase</keyword>
<dbReference type="VEuPathDB" id="TrichDB:TVAG_440390"/>